<comment type="caution">
    <text evidence="1">The sequence shown here is derived from an EMBL/GenBank/DDBJ whole genome shotgun (WGS) entry which is preliminary data.</text>
</comment>
<name>A0A2V1K6T9_9BURK</name>
<dbReference type="Proteomes" id="UP000245212">
    <property type="component" value="Unassembled WGS sequence"/>
</dbReference>
<organism evidence="1 2">
    <name type="scientific">Corticimicrobacter populi</name>
    <dbReference type="NCBI Taxonomy" id="2175229"/>
    <lineage>
        <taxon>Bacteria</taxon>
        <taxon>Pseudomonadati</taxon>
        <taxon>Pseudomonadota</taxon>
        <taxon>Betaproteobacteria</taxon>
        <taxon>Burkholderiales</taxon>
        <taxon>Alcaligenaceae</taxon>
        <taxon>Corticimicrobacter</taxon>
    </lineage>
</organism>
<reference evidence="2" key="1">
    <citation type="submission" date="2018-05" db="EMBL/GenBank/DDBJ databases">
        <authorList>
            <person name="Li Y."/>
        </authorList>
    </citation>
    <scope>NUCLEOTIDE SEQUENCE [LARGE SCALE GENOMIC DNA]</scope>
    <source>
        <strain evidence="2">3d-2-2</strain>
    </source>
</reference>
<protein>
    <submittedName>
        <fullName evidence="1">Uncharacterized protein</fullName>
    </submittedName>
</protein>
<dbReference type="EMBL" id="QETA01000001">
    <property type="protein sequence ID" value="PWF25237.1"/>
    <property type="molecule type" value="Genomic_DNA"/>
</dbReference>
<dbReference type="AlphaFoldDB" id="A0A2V1K6T9"/>
<keyword evidence="2" id="KW-1185">Reference proteome</keyword>
<evidence type="ECO:0000313" key="2">
    <source>
        <dbReference type="Proteomes" id="UP000245212"/>
    </source>
</evidence>
<accession>A0A2V1K6T9</accession>
<gene>
    <name evidence="1" type="ORF">DD235_03545</name>
</gene>
<evidence type="ECO:0000313" key="1">
    <source>
        <dbReference type="EMBL" id="PWF25237.1"/>
    </source>
</evidence>
<sequence length="203" mass="24353">MNRPEKIIDALRVISARIKSFNPEHENPEEISSSIDELEKISRKEYSKHYENFLSDPSLAKKIVSLCRAERFDIKTIINTISTTGNMIKRYGLPPSDYLFDFFDETKYLKKANYYVSLFIMRFPQFRMRQDRLDYLASMPRISPRKNSERNFYVELKKIIDCRERLPDPEKRKLMLSLQSMIDKEENTLYKNEYKELLQKIIQ</sequence>
<proteinExistence type="predicted"/>